<evidence type="ECO:0000313" key="2">
    <source>
        <dbReference type="EMBL" id="CAH0564803.1"/>
    </source>
</evidence>
<name>A0A9P0FNZ1_BRAAE</name>
<evidence type="ECO:0000256" key="1">
    <source>
        <dbReference type="SAM" id="SignalP"/>
    </source>
</evidence>
<organism evidence="2 3">
    <name type="scientific">Brassicogethes aeneus</name>
    <name type="common">Rape pollen beetle</name>
    <name type="synonym">Meligethes aeneus</name>
    <dbReference type="NCBI Taxonomy" id="1431903"/>
    <lineage>
        <taxon>Eukaryota</taxon>
        <taxon>Metazoa</taxon>
        <taxon>Ecdysozoa</taxon>
        <taxon>Arthropoda</taxon>
        <taxon>Hexapoda</taxon>
        <taxon>Insecta</taxon>
        <taxon>Pterygota</taxon>
        <taxon>Neoptera</taxon>
        <taxon>Endopterygota</taxon>
        <taxon>Coleoptera</taxon>
        <taxon>Polyphaga</taxon>
        <taxon>Cucujiformia</taxon>
        <taxon>Nitidulidae</taxon>
        <taxon>Meligethinae</taxon>
        <taxon>Brassicogethes</taxon>
    </lineage>
</organism>
<keyword evidence="1" id="KW-0732">Signal</keyword>
<dbReference type="EMBL" id="OV121140">
    <property type="protein sequence ID" value="CAH0564803.1"/>
    <property type="molecule type" value="Genomic_DNA"/>
</dbReference>
<dbReference type="Proteomes" id="UP001154078">
    <property type="component" value="Chromosome 9"/>
</dbReference>
<keyword evidence="3" id="KW-1185">Reference proteome</keyword>
<dbReference type="AlphaFoldDB" id="A0A9P0FNZ1"/>
<gene>
    <name evidence="2" type="ORF">MELIAE_LOCUS13258</name>
</gene>
<accession>A0A9P0FNZ1</accession>
<feature type="signal peptide" evidence="1">
    <location>
        <begin position="1"/>
        <end position="23"/>
    </location>
</feature>
<dbReference type="OrthoDB" id="10253869at2759"/>
<proteinExistence type="predicted"/>
<evidence type="ECO:0000313" key="3">
    <source>
        <dbReference type="Proteomes" id="UP001154078"/>
    </source>
</evidence>
<protein>
    <submittedName>
        <fullName evidence="2">Uncharacterized protein</fullName>
    </submittedName>
</protein>
<reference evidence="2" key="1">
    <citation type="submission" date="2021-12" db="EMBL/GenBank/DDBJ databases">
        <authorList>
            <person name="King R."/>
        </authorList>
    </citation>
    <scope>NUCLEOTIDE SEQUENCE</scope>
</reference>
<feature type="chain" id="PRO_5040213233" evidence="1">
    <location>
        <begin position="24"/>
        <end position="52"/>
    </location>
</feature>
<sequence>MRFKYGDLLTTLLLLSFLSVKMPKREGSGRKPTTICLRILLMVYPFTQTDSN</sequence>